<dbReference type="PANTHER" id="PTHR35828">
    <property type="entry name" value="OS08G0203800 PROTEIN-RELATED"/>
    <property type="match status" value="1"/>
</dbReference>
<reference evidence="1" key="2">
    <citation type="submission" date="2018-08" db="UniProtKB">
        <authorList>
            <consortium name="EnsemblPlants"/>
        </authorList>
    </citation>
    <scope>IDENTIFICATION</scope>
    <source>
        <strain evidence="1">Yugu1</strain>
    </source>
</reference>
<dbReference type="EnsemblPlants" id="KQL13689">
    <property type="protein sequence ID" value="KQL13689"/>
    <property type="gene ID" value="SETIT_025304mg"/>
</dbReference>
<evidence type="ECO:0000313" key="1">
    <source>
        <dbReference type="EnsemblPlants" id="KQL13689"/>
    </source>
</evidence>
<proteinExistence type="predicted"/>
<sequence length="75" mass="8220">MRKGSRRGSSSPPFPLPLDLVLEIAALSDPATLVRCVAASKDLHRRIADPAFHGRLRLRHADRFVPSSCAATWSI</sequence>
<name>A0A0Q3Q7C3_SETIT</name>
<dbReference type="EMBL" id="AGNK02001471">
    <property type="status" value="NOT_ANNOTATED_CDS"/>
    <property type="molecule type" value="Genomic_DNA"/>
</dbReference>
<dbReference type="Proteomes" id="UP000004995">
    <property type="component" value="Unassembled WGS sequence"/>
</dbReference>
<dbReference type="Gramene" id="KQL13689">
    <property type="protein sequence ID" value="KQL13689"/>
    <property type="gene ID" value="SETIT_025304mg"/>
</dbReference>
<organism evidence="1 2">
    <name type="scientific">Setaria italica</name>
    <name type="common">Foxtail millet</name>
    <name type="synonym">Panicum italicum</name>
    <dbReference type="NCBI Taxonomy" id="4555"/>
    <lineage>
        <taxon>Eukaryota</taxon>
        <taxon>Viridiplantae</taxon>
        <taxon>Streptophyta</taxon>
        <taxon>Embryophyta</taxon>
        <taxon>Tracheophyta</taxon>
        <taxon>Spermatophyta</taxon>
        <taxon>Magnoliopsida</taxon>
        <taxon>Liliopsida</taxon>
        <taxon>Poales</taxon>
        <taxon>Poaceae</taxon>
        <taxon>PACMAD clade</taxon>
        <taxon>Panicoideae</taxon>
        <taxon>Panicodae</taxon>
        <taxon>Paniceae</taxon>
        <taxon>Cenchrinae</taxon>
        <taxon>Setaria</taxon>
    </lineage>
</organism>
<evidence type="ECO:0000313" key="2">
    <source>
        <dbReference type="Proteomes" id="UP000004995"/>
    </source>
</evidence>
<dbReference type="InParanoid" id="A0A0Q3Q7C3"/>
<dbReference type="SUPFAM" id="SSF81383">
    <property type="entry name" value="F-box domain"/>
    <property type="match status" value="1"/>
</dbReference>
<dbReference type="AlphaFoldDB" id="A0A0Q3Q7C3"/>
<reference evidence="2" key="1">
    <citation type="journal article" date="2012" name="Nat. Biotechnol.">
        <title>Reference genome sequence of the model plant Setaria.</title>
        <authorList>
            <person name="Bennetzen J.L."/>
            <person name="Schmutz J."/>
            <person name="Wang H."/>
            <person name="Percifield R."/>
            <person name="Hawkins J."/>
            <person name="Pontaroli A.C."/>
            <person name="Estep M."/>
            <person name="Feng L."/>
            <person name="Vaughn J.N."/>
            <person name="Grimwood J."/>
            <person name="Jenkins J."/>
            <person name="Barry K."/>
            <person name="Lindquist E."/>
            <person name="Hellsten U."/>
            <person name="Deshpande S."/>
            <person name="Wang X."/>
            <person name="Wu X."/>
            <person name="Mitros T."/>
            <person name="Triplett J."/>
            <person name="Yang X."/>
            <person name="Ye C.Y."/>
            <person name="Mauro-Herrera M."/>
            <person name="Wang L."/>
            <person name="Li P."/>
            <person name="Sharma M."/>
            <person name="Sharma R."/>
            <person name="Ronald P.C."/>
            <person name="Panaud O."/>
            <person name="Kellogg E.A."/>
            <person name="Brutnell T.P."/>
            <person name="Doust A.N."/>
            <person name="Tuskan G.A."/>
            <person name="Rokhsar D."/>
            <person name="Devos K.M."/>
        </authorList>
    </citation>
    <scope>NUCLEOTIDE SEQUENCE [LARGE SCALE GENOMIC DNA]</scope>
    <source>
        <strain evidence="2">cv. Yugu1</strain>
    </source>
</reference>
<keyword evidence="2" id="KW-1185">Reference proteome</keyword>
<dbReference type="PANTHER" id="PTHR35828:SF23">
    <property type="entry name" value="F-BOX DOMAIN-CONTAINING PROTEIN"/>
    <property type="match status" value="1"/>
</dbReference>
<dbReference type="STRING" id="4555.A0A0Q3Q7C3"/>
<accession>A0A0Q3Q7C3</accession>
<evidence type="ECO:0008006" key="3">
    <source>
        <dbReference type="Google" id="ProtNLM"/>
    </source>
</evidence>
<dbReference type="InterPro" id="IPR036047">
    <property type="entry name" value="F-box-like_dom_sf"/>
</dbReference>
<protein>
    <recommendedName>
        <fullName evidence="3">F-box domain-containing protein</fullName>
    </recommendedName>
</protein>